<proteinExistence type="predicted"/>
<evidence type="ECO:0000256" key="2">
    <source>
        <dbReference type="ARBA" id="ARBA00023125"/>
    </source>
</evidence>
<keyword evidence="1" id="KW-0805">Transcription regulation</keyword>
<evidence type="ECO:0000259" key="5">
    <source>
        <dbReference type="PROSITE" id="PS01124"/>
    </source>
</evidence>
<dbReference type="Proteomes" id="UP000629371">
    <property type="component" value="Unassembled WGS sequence"/>
</dbReference>
<keyword evidence="7" id="KW-1185">Reference proteome</keyword>
<evidence type="ECO:0000313" key="7">
    <source>
        <dbReference type="Proteomes" id="UP000629371"/>
    </source>
</evidence>
<dbReference type="Gene3D" id="1.10.10.60">
    <property type="entry name" value="Homeodomain-like"/>
    <property type="match status" value="1"/>
</dbReference>
<dbReference type="EMBL" id="JAERRI010000009">
    <property type="protein sequence ID" value="MBL1091223.1"/>
    <property type="molecule type" value="Genomic_DNA"/>
</dbReference>
<dbReference type="InterPro" id="IPR050204">
    <property type="entry name" value="AraC_XylS_family_regulators"/>
</dbReference>
<accession>A0ABS1MTW4</accession>
<dbReference type="Pfam" id="PF12833">
    <property type="entry name" value="HTH_18"/>
    <property type="match status" value="1"/>
</dbReference>
<dbReference type="InterPro" id="IPR018060">
    <property type="entry name" value="HTH_AraC"/>
</dbReference>
<dbReference type="SMART" id="SM00342">
    <property type="entry name" value="HTH_ARAC"/>
    <property type="match status" value="1"/>
</dbReference>
<dbReference type="InterPro" id="IPR046532">
    <property type="entry name" value="DUF6597"/>
</dbReference>
<evidence type="ECO:0000313" key="6">
    <source>
        <dbReference type="EMBL" id="MBL1091223.1"/>
    </source>
</evidence>
<protein>
    <submittedName>
        <fullName evidence="6">AraC family transcriptional regulator</fullName>
    </submittedName>
</protein>
<feature type="region of interest" description="Disordered" evidence="4">
    <location>
        <begin position="1"/>
        <end position="44"/>
    </location>
</feature>
<evidence type="ECO:0000256" key="4">
    <source>
        <dbReference type="SAM" id="MobiDB-lite"/>
    </source>
</evidence>
<reference evidence="6 7" key="1">
    <citation type="submission" date="2021-01" db="EMBL/GenBank/DDBJ databases">
        <title>WGS of actinomycetes isolated from Thailand.</title>
        <authorList>
            <person name="Thawai C."/>
        </authorList>
    </citation>
    <scope>NUCLEOTIDE SEQUENCE [LARGE SCALE GENOMIC DNA]</scope>
    <source>
        <strain evidence="6 7">CH9-7</strain>
    </source>
</reference>
<dbReference type="PANTHER" id="PTHR46796">
    <property type="entry name" value="HTH-TYPE TRANSCRIPTIONAL ACTIVATOR RHAS-RELATED"/>
    <property type="match status" value="1"/>
</dbReference>
<comment type="caution">
    <text evidence="6">The sequence shown here is derived from an EMBL/GenBank/DDBJ whole genome shotgun (WGS) entry which is preliminary data.</text>
</comment>
<evidence type="ECO:0000256" key="1">
    <source>
        <dbReference type="ARBA" id="ARBA00023015"/>
    </source>
</evidence>
<gene>
    <name evidence="6" type="ORF">JK360_17735</name>
</gene>
<dbReference type="PANTHER" id="PTHR46796:SF15">
    <property type="entry name" value="BLL1074 PROTEIN"/>
    <property type="match status" value="1"/>
</dbReference>
<keyword evidence="3" id="KW-0804">Transcription</keyword>
<sequence length="335" mass="35266">MRGRSGKGVVSRETTPGAGAGVSRETPPPTHAGPARPHARGVPAAVPSGAVDEQLIARPAPALRPYVSSYAAYRQAGVPPALHRGLPSPRLTMIFTLDEPLTLAGHPDPGQAPGSYATLLGGLHTRPALITHQGRQSGIQLGLHPLGARALLGLPAGELAGLDLPAEAVLGPRGRDIAERLRSAADWPERFALLDAHLLRWLDREPGGAGPAQAPEVARAWQLLTTSRGAVPVAALADDIGWSTRHLTARFRQETGLTPKAAARVIRFDRARRRLGAAARTGSPPLLAELAADCGYFDQAHLAREFRSLAGCPPSRWLAEEFRNVQAPADGCAKG</sequence>
<dbReference type="PROSITE" id="PS01124">
    <property type="entry name" value="HTH_ARAC_FAMILY_2"/>
    <property type="match status" value="1"/>
</dbReference>
<feature type="domain" description="HTH araC/xylS-type" evidence="5">
    <location>
        <begin position="216"/>
        <end position="320"/>
    </location>
</feature>
<organism evidence="6 7">
    <name type="scientific">Streptomyces siderophoricus</name>
    <dbReference type="NCBI Taxonomy" id="2802281"/>
    <lineage>
        <taxon>Bacteria</taxon>
        <taxon>Bacillati</taxon>
        <taxon>Actinomycetota</taxon>
        <taxon>Actinomycetes</taxon>
        <taxon>Kitasatosporales</taxon>
        <taxon>Streptomycetaceae</taxon>
        <taxon>Streptomyces</taxon>
    </lineage>
</organism>
<name>A0ABS1MTW4_9ACTN</name>
<evidence type="ECO:0000256" key="3">
    <source>
        <dbReference type="ARBA" id="ARBA00023163"/>
    </source>
</evidence>
<dbReference type="Pfam" id="PF20240">
    <property type="entry name" value="DUF6597"/>
    <property type="match status" value="1"/>
</dbReference>
<keyword evidence="2" id="KW-0238">DNA-binding</keyword>